<feature type="non-terminal residue" evidence="3">
    <location>
        <position position="449"/>
    </location>
</feature>
<dbReference type="Gene3D" id="3.40.50.1820">
    <property type="entry name" value="alpha/beta hydrolase"/>
    <property type="match status" value="1"/>
</dbReference>
<name>A0A0M0JLY6_9EUKA</name>
<dbReference type="AlphaFoldDB" id="A0A0M0JLY6"/>
<dbReference type="InterPro" id="IPR013094">
    <property type="entry name" value="AB_hydrolase_3"/>
</dbReference>
<sequence length="449" mass="46184">MREDSLDALAGLIDLLHVAPPAFAPVRAPRASSKGAVPKPRKKSLPGKNAIESPMIDLDGMPMATPEQPRFLAKRKKWPEMPDWIVLSDERGKARPFPPLAEDPLFVDGAPALLPYLPPAGTPAGKGAAIVCPGGNLEFLHPREGAPIARWVAEALGVPAFVLRYRLLPSHDLAQMHADFVGAVRAARRHANGGPVVAFGFSAGGYVCASGAAAAASGVSLQRGSSGGHGGDASAVSIAAPDSEGTPDGLGLIYPCTCPDGWLTEDTCGFWRADVHSEQVRSLVVGKERLVAGDAFVAPPPLFVVASTADEVCPPESDTDPYVAAARAAGTRVHYLRRDFGDHGFGLKPFWAEPCAQWLRGLGVGTSDAGESGSAAAAAGGAAHGAACEGCNAAAGEAGSPDGSSNGGAMSSRIVHLKQPPKLGNPPKPGNPARDTSEIHPRPPKGVSL</sequence>
<gene>
    <name evidence="3" type="ORF">Ctob_003575</name>
</gene>
<dbReference type="GO" id="GO:0016787">
    <property type="term" value="F:hydrolase activity"/>
    <property type="evidence" value="ECO:0007669"/>
    <property type="project" value="InterPro"/>
</dbReference>
<feature type="region of interest" description="Disordered" evidence="1">
    <location>
        <begin position="396"/>
        <end position="449"/>
    </location>
</feature>
<feature type="domain" description="Alpha/beta hydrolase fold-3" evidence="2">
    <location>
        <begin position="146"/>
        <end position="345"/>
    </location>
</feature>
<evidence type="ECO:0000313" key="3">
    <source>
        <dbReference type="EMBL" id="KOO27347.1"/>
    </source>
</evidence>
<dbReference type="InterPro" id="IPR029058">
    <property type="entry name" value="AB_hydrolase_fold"/>
</dbReference>
<dbReference type="SUPFAM" id="SSF53474">
    <property type="entry name" value="alpha/beta-Hydrolases"/>
    <property type="match status" value="1"/>
</dbReference>
<accession>A0A0M0JLY6</accession>
<proteinExistence type="predicted"/>
<keyword evidence="4" id="KW-1185">Reference proteome</keyword>
<protein>
    <recommendedName>
        <fullName evidence="2">Alpha/beta hydrolase fold-3 domain-containing protein</fullName>
    </recommendedName>
</protein>
<evidence type="ECO:0000256" key="1">
    <source>
        <dbReference type="SAM" id="MobiDB-lite"/>
    </source>
</evidence>
<dbReference type="Proteomes" id="UP000037460">
    <property type="component" value="Unassembled WGS sequence"/>
</dbReference>
<dbReference type="EMBL" id="JWZX01002728">
    <property type="protein sequence ID" value="KOO27347.1"/>
    <property type="molecule type" value="Genomic_DNA"/>
</dbReference>
<dbReference type="Pfam" id="PF07859">
    <property type="entry name" value="Abhydrolase_3"/>
    <property type="match status" value="1"/>
</dbReference>
<comment type="caution">
    <text evidence="3">The sequence shown here is derived from an EMBL/GenBank/DDBJ whole genome shotgun (WGS) entry which is preliminary data.</text>
</comment>
<evidence type="ECO:0000259" key="2">
    <source>
        <dbReference type="Pfam" id="PF07859"/>
    </source>
</evidence>
<organism evidence="3 4">
    <name type="scientific">Chrysochromulina tobinii</name>
    <dbReference type="NCBI Taxonomy" id="1460289"/>
    <lineage>
        <taxon>Eukaryota</taxon>
        <taxon>Haptista</taxon>
        <taxon>Haptophyta</taxon>
        <taxon>Prymnesiophyceae</taxon>
        <taxon>Prymnesiales</taxon>
        <taxon>Chrysochromulinaceae</taxon>
        <taxon>Chrysochromulina</taxon>
    </lineage>
</organism>
<evidence type="ECO:0000313" key="4">
    <source>
        <dbReference type="Proteomes" id="UP000037460"/>
    </source>
</evidence>
<reference evidence="4" key="1">
    <citation type="journal article" date="2015" name="PLoS Genet.">
        <title>Genome Sequence and Transcriptome Analyses of Chrysochromulina tobin: Metabolic Tools for Enhanced Algal Fitness in the Prominent Order Prymnesiales (Haptophyceae).</title>
        <authorList>
            <person name="Hovde B.T."/>
            <person name="Deodato C.R."/>
            <person name="Hunsperger H.M."/>
            <person name="Ryken S.A."/>
            <person name="Yost W."/>
            <person name="Jha R.K."/>
            <person name="Patterson J."/>
            <person name="Monnat R.J. Jr."/>
            <person name="Barlow S.B."/>
            <person name="Starkenburg S.R."/>
            <person name="Cattolico R.A."/>
        </authorList>
    </citation>
    <scope>NUCLEOTIDE SEQUENCE</scope>
    <source>
        <strain evidence="4">CCMP291</strain>
    </source>
</reference>
<feature type="region of interest" description="Disordered" evidence="1">
    <location>
        <begin position="27"/>
        <end position="50"/>
    </location>
</feature>